<gene>
    <name evidence="1" type="ORF">LCGC14_2164080</name>
</gene>
<accession>A0A0F9GN09</accession>
<proteinExistence type="predicted"/>
<protein>
    <submittedName>
        <fullName evidence="1">Uncharacterized protein</fullName>
    </submittedName>
</protein>
<organism evidence="1">
    <name type="scientific">marine sediment metagenome</name>
    <dbReference type="NCBI Taxonomy" id="412755"/>
    <lineage>
        <taxon>unclassified sequences</taxon>
        <taxon>metagenomes</taxon>
        <taxon>ecological metagenomes</taxon>
    </lineage>
</organism>
<name>A0A0F9GN09_9ZZZZ</name>
<evidence type="ECO:0000313" key="1">
    <source>
        <dbReference type="EMBL" id="KKL64532.1"/>
    </source>
</evidence>
<dbReference type="EMBL" id="LAZR01027815">
    <property type="protein sequence ID" value="KKL64532.1"/>
    <property type="molecule type" value="Genomic_DNA"/>
</dbReference>
<feature type="non-terminal residue" evidence="1">
    <location>
        <position position="67"/>
    </location>
</feature>
<reference evidence="1" key="1">
    <citation type="journal article" date="2015" name="Nature">
        <title>Complex archaea that bridge the gap between prokaryotes and eukaryotes.</title>
        <authorList>
            <person name="Spang A."/>
            <person name="Saw J.H."/>
            <person name="Jorgensen S.L."/>
            <person name="Zaremba-Niedzwiedzka K."/>
            <person name="Martijn J."/>
            <person name="Lind A.E."/>
            <person name="van Eijk R."/>
            <person name="Schleper C."/>
            <person name="Guy L."/>
            <person name="Ettema T.J."/>
        </authorList>
    </citation>
    <scope>NUCLEOTIDE SEQUENCE</scope>
</reference>
<sequence length="67" mass="7541">MTVQTDLDTPFSEKEQREDAFAGRAALENCTNTLDEAHQRVQAIVDSGNFNTLPTALKSTLNEWWTI</sequence>
<dbReference type="AlphaFoldDB" id="A0A0F9GN09"/>
<comment type="caution">
    <text evidence="1">The sequence shown here is derived from an EMBL/GenBank/DDBJ whole genome shotgun (WGS) entry which is preliminary data.</text>
</comment>